<keyword evidence="2" id="KW-1185">Reference proteome</keyword>
<dbReference type="CTD" id="155368"/>
<proteinExistence type="predicted"/>
<accession>A0A6J2W1I9</accession>
<dbReference type="AlphaFoldDB" id="A0A6J2W1I9"/>
<dbReference type="PANTHER" id="PTHR43591:SF101">
    <property type="entry name" value="METHYLTRANSFERASE-LIKE PROTEIN 27"/>
    <property type="match status" value="1"/>
</dbReference>
<feature type="domain" description="Methyltransferase" evidence="1">
    <location>
        <begin position="70"/>
        <end position="161"/>
    </location>
</feature>
<evidence type="ECO:0000313" key="4">
    <source>
        <dbReference type="RefSeq" id="XP_030638064.1"/>
    </source>
</evidence>
<dbReference type="Gene3D" id="3.40.50.150">
    <property type="entry name" value="Vaccinia Virus protein VP39"/>
    <property type="match status" value="1"/>
</dbReference>
<dbReference type="CDD" id="cd02440">
    <property type="entry name" value="AdoMet_MTases"/>
    <property type="match status" value="1"/>
</dbReference>
<dbReference type="InterPro" id="IPR041698">
    <property type="entry name" value="Methyltransf_25"/>
</dbReference>
<evidence type="ECO:0000313" key="2">
    <source>
        <dbReference type="Proteomes" id="UP000504632"/>
    </source>
</evidence>
<dbReference type="RefSeq" id="XP_030638063.1">
    <property type="nucleotide sequence ID" value="XM_030782203.1"/>
</dbReference>
<evidence type="ECO:0000259" key="1">
    <source>
        <dbReference type="Pfam" id="PF13649"/>
    </source>
</evidence>
<protein>
    <submittedName>
        <fullName evidence="3 4">Methyltransferase-like protein 27</fullName>
    </submittedName>
</protein>
<name>A0A6J2W1I9_CHACN</name>
<dbReference type="PANTHER" id="PTHR43591">
    <property type="entry name" value="METHYLTRANSFERASE"/>
    <property type="match status" value="1"/>
</dbReference>
<organism evidence="2 3">
    <name type="scientific">Chanos chanos</name>
    <name type="common">Milkfish</name>
    <name type="synonym">Mugil chanos</name>
    <dbReference type="NCBI Taxonomy" id="29144"/>
    <lineage>
        <taxon>Eukaryota</taxon>
        <taxon>Metazoa</taxon>
        <taxon>Chordata</taxon>
        <taxon>Craniata</taxon>
        <taxon>Vertebrata</taxon>
        <taxon>Euteleostomi</taxon>
        <taxon>Actinopterygii</taxon>
        <taxon>Neopterygii</taxon>
        <taxon>Teleostei</taxon>
        <taxon>Ostariophysi</taxon>
        <taxon>Gonorynchiformes</taxon>
        <taxon>Chanidae</taxon>
        <taxon>Chanos</taxon>
    </lineage>
</organism>
<dbReference type="RefSeq" id="XP_030638064.1">
    <property type="nucleotide sequence ID" value="XM_030782204.1"/>
</dbReference>
<dbReference type="InterPro" id="IPR029063">
    <property type="entry name" value="SAM-dependent_MTases_sf"/>
</dbReference>
<sequence length="228" mass="25304">MADASRSFSDVRNVILSAHENTGTQAKTDFYNGWAENYEQDVAILEYQAPFLAAECIATYFKGDRAEATVLDVACGTGLVSLELKKKGFNHFVGVDGSEGMLELARKRGVYQELRRQMLGPESLTAEAGTHDVVVIVGALSVGQVPVGVIRDLWQATKPGGYICMTTRSNLDNREYKAELERVMKSMEEEGKWSQVTVSEVEKWERAVSEQETGYISGAVYLYRRSLP</sequence>
<dbReference type="SUPFAM" id="SSF53335">
    <property type="entry name" value="S-adenosyl-L-methionine-dependent methyltransferases"/>
    <property type="match status" value="1"/>
</dbReference>
<dbReference type="OrthoDB" id="3647at2759"/>
<evidence type="ECO:0000313" key="3">
    <source>
        <dbReference type="RefSeq" id="XP_030638063.1"/>
    </source>
</evidence>
<dbReference type="Proteomes" id="UP000504632">
    <property type="component" value="Chromosome 8"/>
</dbReference>
<reference evidence="3 4" key="1">
    <citation type="submission" date="2025-04" db="UniProtKB">
        <authorList>
            <consortium name="RefSeq"/>
        </authorList>
    </citation>
    <scope>IDENTIFICATION</scope>
</reference>
<dbReference type="Pfam" id="PF13649">
    <property type="entry name" value="Methyltransf_25"/>
    <property type="match status" value="1"/>
</dbReference>
<gene>
    <name evidence="3 4" type="primary">mettl27</name>
</gene>
<dbReference type="GeneID" id="115818741"/>